<evidence type="ECO:0000313" key="10">
    <source>
        <dbReference type="Proteomes" id="UP000506160"/>
    </source>
</evidence>
<keyword evidence="4 7" id="KW-0808">Transferase</keyword>
<keyword evidence="2 7" id="KW-0285">Flavoprotein</keyword>
<dbReference type="AlphaFoldDB" id="A0AB94IBG5"/>
<dbReference type="FunFam" id="3.40.50.1950:FF:000001">
    <property type="entry name" value="Flavin prenyltransferase UbiX"/>
    <property type="match status" value="1"/>
</dbReference>
<evidence type="ECO:0000256" key="4">
    <source>
        <dbReference type="ARBA" id="ARBA00022679"/>
    </source>
</evidence>
<comment type="similarity">
    <text evidence="6 7">Belongs to the UbiX/PAD1 family.</text>
</comment>
<evidence type="ECO:0000256" key="7">
    <source>
        <dbReference type="HAMAP-Rule" id="MF_01984"/>
    </source>
</evidence>
<comment type="catalytic activity">
    <reaction evidence="5 7">
        <text>dimethylallyl phosphate + FMNH2 = prenylated FMNH2 + phosphate</text>
        <dbReference type="Rhea" id="RHEA:37743"/>
        <dbReference type="ChEBI" id="CHEBI:43474"/>
        <dbReference type="ChEBI" id="CHEBI:57618"/>
        <dbReference type="ChEBI" id="CHEBI:87467"/>
        <dbReference type="ChEBI" id="CHEBI:88052"/>
        <dbReference type="EC" id="2.5.1.129"/>
    </reaction>
</comment>
<comment type="caution">
    <text evidence="7">Lacks conserved residue(s) required for the propagation of feature annotation.</text>
</comment>
<comment type="function">
    <text evidence="7">Flavin prenyltransferase that catalyzes the synthesis of the prenylated FMN cofactor (prenyl-FMN) for 4-hydroxy-3-polyprenylbenzoic acid decarboxylase UbiD. The prenyltransferase is metal-independent and links a dimethylallyl moiety from dimethylallyl monophosphate (DMAP) to the flavin N5 and C6 atoms of FMN.</text>
</comment>
<feature type="binding site" evidence="7">
    <location>
        <begin position="11"/>
        <end position="13"/>
    </location>
    <ligand>
        <name>FMN</name>
        <dbReference type="ChEBI" id="CHEBI:58210"/>
    </ligand>
</feature>
<feature type="binding site" evidence="7">
    <location>
        <position position="38"/>
    </location>
    <ligand>
        <name>FMN</name>
        <dbReference type="ChEBI" id="CHEBI:58210"/>
    </ligand>
</feature>
<dbReference type="InterPro" id="IPR036551">
    <property type="entry name" value="Flavin_trans-like"/>
</dbReference>
<evidence type="ECO:0000313" key="9">
    <source>
        <dbReference type="EMBL" id="TEA26747.1"/>
    </source>
</evidence>
<dbReference type="InterPro" id="IPR003382">
    <property type="entry name" value="Flavoprotein"/>
</dbReference>
<dbReference type="PANTHER" id="PTHR43374">
    <property type="entry name" value="FLAVIN PRENYLTRANSFERASE"/>
    <property type="match status" value="1"/>
</dbReference>
<evidence type="ECO:0000259" key="8">
    <source>
        <dbReference type="Pfam" id="PF02441"/>
    </source>
</evidence>
<dbReference type="Proteomes" id="UP000506160">
    <property type="component" value="Unassembled WGS sequence"/>
</dbReference>
<dbReference type="NCBIfam" id="NF004685">
    <property type="entry name" value="PRK06029.1"/>
    <property type="match status" value="1"/>
</dbReference>
<feature type="binding site" evidence="7">
    <location>
        <position position="170"/>
    </location>
    <ligand>
        <name>dimethylallyl phosphate</name>
        <dbReference type="ChEBI" id="CHEBI:88052"/>
    </ligand>
</feature>
<dbReference type="Gene3D" id="3.40.50.1950">
    <property type="entry name" value="Flavin prenyltransferase-like"/>
    <property type="match status" value="1"/>
</dbReference>
<feature type="domain" description="Flavoprotein" evidence="8">
    <location>
        <begin position="4"/>
        <end position="169"/>
    </location>
</feature>
<feature type="binding site" evidence="7">
    <location>
        <begin position="89"/>
        <end position="92"/>
    </location>
    <ligand>
        <name>FMN</name>
        <dbReference type="ChEBI" id="CHEBI:58210"/>
    </ligand>
</feature>
<dbReference type="GO" id="GO:0016831">
    <property type="term" value="F:carboxy-lyase activity"/>
    <property type="evidence" value="ECO:0007669"/>
    <property type="project" value="TreeGrafter"/>
</dbReference>
<dbReference type="HAMAP" id="MF_01984">
    <property type="entry name" value="ubiX_pad"/>
    <property type="match status" value="1"/>
</dbReference>
<dbReference type="Pfam" id="PF02441">
    <property type="entry name" value="Flavoprotein"/>
    <property type="match status" value="1"/>
</dbReference>
<dbReference type="SUPFAM" id="SSF52507">
    <property type="entry name" value="Homo-oligomeric flavin-containing Cys decarboxylases, HFCD"/>
    <property type="match status" value="1"/>
</dbReference>
<accession>A0AB94IBG5</accession>
<gene>
    <name evidence="7" type="primary">ubiX</name>
    <name evidence="9" type="ORF">O970_07265</name>
</gene>
<dbReference type="RefSeq" id="WP_024496456.1">
    <property type="nucleotide sequence ID" value="NZ_AWGA01000066.1"/>
</dbReference>
<keyword evidence="1 7" id="KW-0637">Prenyltransferase</keyword>
<organism evidence="9 10">
    <name type="scientific">Candidatus Schmidhempelia bombi str. Bimp</name>
    <dbReference type="NCBI Taxonomy" id="1387197"/>
    <lineage>
        <taxon>Bacteria</taxon>
        <taxon>Pseudomonadati</taxon>
        <taxon>Pseudomonadota</taxon>
        <taxon>Gammaproteobacteria</taxon>
        <taxon>Orbales</taxon>
        <taxon>Orbaceae</taxon>
        <taxon>Candidatus Schmidhempelia</taxon>
    </lineage>
</organism>
<evidence type="ECO:0000256" key="3">
    <source>
        <dbReference type="ARBA" id="ARBA00022643"/>
    </source>
</evidence>
<evidence type="ECO:0000256" key="2">
    <source>
        <dbReference type="ARBA" id="ARBA00022630"/>
    </source>
</evidence>
<comment type="caution">
    <text evidence="9">The sequence shown here is derived from an EMBL/GenBank/DDBJ whole genome shotgun (WGS) entry which is preliminary data.</text>
</comment>
<dbReference type="PANTHER" id="PTHR43374:SF1">
    <property type="entry name" value="FLAVIN PRENYLTRANSFERASE PAD1, MITOCHONDRIAL"/>
    <property type="match status" value="1"/>
</dbReference>
<proteinExistence type="inferred from homology"/>
<keyword evidence="10" id="KW-1185">Reference proteome</keyword>
<sequence length="191" mass="20922">MVNRIIVGVTGASGGIYAVRLLALLKQIAEIETHLVMTDSAVRSLEIETQLPLEELKAMADINYDINDIAAAIASGSFNTAGMIIAPCSMKTLSGIANSYSDNLLTRAADVTLKERRPLVLSVRETPLHLGHLRLMTTACELGAIIMPPLNAFYHKPNSIDALVDNTVRRMVQQLRLNIDIPDYQQWLGPE</sequence>
<evidence type="ECO:0000256" key="1">
    <source>
        <dbReference type="ARBA" id="ARBA00022602"/>
    </source>
</evidence>
<dbReference type="InterPro" id="IPR004507">
    <property type="entry name" value="UbiX-like"/>
</dbReference>
<feature type="binding site" evidence="7">
    <location>
        <position position="124"/>
    </location>
    <ligand>
        <name>FMN</name>
        <dbReference type="ChEBI" id="CHEBI:58210"/>
    </ligand>
</feature>
<feature type="binding site" evidence="7">
    <location>
        <position position="154"/>
    </location>
    <ligand>
        <name>dimethylallyl phosphate</name>
        <dbReference type="ChEBI" id="CHEBI:88052"/>
    </ligand>
</feature>
<reference evidence="9 10" key="1">
    <citation type="journal article" date="2014" name="Appl. Environ. Microbiol.">
        <title>Genomic features of a bumble bee symbiont reflect its host environment.</title>
        <authorList>
            <person name="Martinson V.G."/>
            <person name="Magoc T."/>
            <person name="Koch H."/>
            <person name="Salzberg S.L."/>
            <person name="Moran N.A."/>
        </authorList>
    </citation>
    <scope>NUCLEOTIDE SEQUENCE [LARGE SCALE GENOMIC DNA]</scope>
    <source>
        <strain evidence="9 10">Bimp</strain>
    </source>
</reference>
<dbReference type="EC" id="2.5.1.129" evidence="7"/>
<keyword evidence="3 7" id="KW-0288">FMN</keyword>
<name>A0AB94IBG5_9GAMM</name>
<dbReference type="NCBIfam" id="TIGR00421">
    <property type="entry name" value="ubiX_pad"/>
    <property type="match status" value="1"/>
</dbReference>
<dbReference type="GO" id="GO:0106141">
    <property type="term" value="F:flavin prenyltransferase activity"/>
    <property type="evidence" value="ECO:0007669"/>
    <property type="project" value="UniProtKB-EC"/>
</dbReference>
<dbReference type="EMBL" id="AWGA01000066">
    <property type="protein sequence ID" value="TEA26747.1"/>
    <property type="molecule type" value="Genomic_DNA"/>
</dbReference>
<evidence type="ECO:0000256" key="6">
    <source>
        <dbReference type="ARBA" id="ARBA00060793"/>
    </source>
</evidence>
<protein>
    <recommendedName>
        <fullName evidence="7">Flavin prenyltransferase UbiX</fullName>
        <ecNumber evidence="7">2.5.1.129</ecNumber>
    </recommendedName>
</protein>
<evidence type="ECO:0000256" key="5">
    <source>
        <dbReference type="ARBA" id="ARBA00050612"/>
    </source>
</evidence>